<feature type="transmembrane region" description="Helical" evidence="1">
    <location>
        <begin position="138"/>
        <end position="161"/>
    </location>
</feature>
<protein>
    <submittedName>
        <fullName evidence="2">YbhN family protein</fullName>
    </submittedName>
</protein>
<dbReference type="RefSeq" id="WP_186361361.1">
    <property type="nucleotide sequence ID" value="NZ_BAABII010000002.1"/>
</dbReference>
<accession>A0ABV4CBS2</accession>
<name>A0ABV4CBS2_9PSEU</name>
<gene>
    <name evidence="2" type="ORF">AB8O55_03280</name>
</gene>
<feature type="transmembrane region" description="Helical" evidence="1">
    <location>
        <begin position="212"/>
        <end position="235"/>
    </location>
</feature>
<sequence length="319" mass="32881">MTHHLVDSRTSPRGGKGLPTAARRLGIVVSVVLIGAAGWLLVRELRGLRFGAVVGYLGTVSPGWLLVALVGTVAAYVALVGYDALALRHVGHPLPWRRVVRVGLIGFGISNTAGQVWLAGGAVRYRLYRAAGLAAGEIAGVVVFVSLAFWLGYLALAGVVFPLAAPGVPPSLRLGVPLDTLGWVCLALVGAYLAWCGLGQDQARLRPPALRVALPQVGVAVLRTLLTASVLYAVLPEGVDYLAVLGVFVFAVGIATLGQVPGAAGVLEAVVLVALPALDPAAAVGALVLFRLLYYLLPLAAALVALTFSELHPRPGGAS</sequence>
<feature type="transmembrane region" description="Helical" evidence="1">
    <location>
        <begin position="21"/>
        <end position="42"/>
    </location>
</feature>
<comment type="caution">
    <text evidence="2">The sequence shown here is derived from an EMBL/GenBank/DDBJ whole genome shotgun (WGS) entry which is preliminary data.</text>
</comment>
<feature type="transmembrane region" description="Helical" evidence="1">
    <location>
        <begin position="54"/>
        <end position="79"/>
    </location>
</feature>
<keyword evidence="1" id="KW-0812">Transmembrane</keyword>
<evidence type="ECO:0000313" key="2">
    <source>
        <dbReference type="EMBL" id="MEY8038406.1"/>
    </source>
</evidence>
<evidence type="ECO:0000313" key="3">
    <source>
        <dbReference type="Proteomes" id="UP001564626"/>
    </source>
</evidence>
<feature type="transmembrane region" description="Helical" evidence="1">
    <location>
        <begin position="292"/>
        <end position="311"/>
    </location>
</feature>
<dbReference type="Proteomes" id="UP001564626">
    <property type="component" value="Unassembled WGS sequence"/>
</dbReference>
<proteinExistence type="predicted"/>
<feature type="transmembrane region" description="Helical" evidence="1">
    <location>
        <begin position="99"/>
        <end position="118"/>
    </location>
</feature>
<keyword evidence="1" id="KW-1133">Transmembrane helix</keyword>
<evidence type="ECO:0000256" key="1">
    <source>
        <dbReference type="SAM" id="Phobius"/>
    </source>
</evidence>
<organism evidence="2 3">
    <name type="scientific">Saccharopolyspora cebuensis</name>
    <dbReference type="NCBI Taxonomy" id="418759"/>
    <lineage>
        <taxon>Bacteria</taxon>
        <taxon>Bacillati</taxon>
        <taxon>Actinomycetota</taxon>
        <taxon>Actinomycetes</taxon>
        <taxon>Pseudonocardiales</taxon>
        <taxon>Pseudonocardiaceae</taxon>
        <taxon>Saccharopolyspora</taxon>
    </lineage>
</organism>
<dbReference type="EMBL" id="JBGEHV010000003">
    <property type="protein sequence ID" value="MEY8038406.1"/>
    <property type="molecule type" value="Genomic_DNA"/>
</dbReference>
<keyword evidence="3" id="KW-1185">Reference proteome</keyword>
<keyword evidence="1" id="KW-0472">Membrane</keyword>
<feature type="transmembrane region" description="Helical" evidence="1">
    <location>
        <begin position="181"/>
        <end position="200"/>
    </location>
</feature>
<reference evidence="2 3" key="1">
    <citation type="submission" date="2024-08" db="EMBL/GenBank/DDBJ databases">
        <title>Genome mining of Saccharopolyspora cebuensis PGLac3 from Nigerian medicinal plant.</title>
        <authorList>
            <person name="Ezeobiora C.E."/>
            <person name="Igbokwe N.H."/>
            <person name="Amin D.H."/>
            <person name="Mendie U.E."/>
        </authorList>
    </citation>
    <scope>NUCLEOTIDE SEQUENCE [LARGE SCALE GENOMIC DNA]</scope>
    <source>
        <strain evidence="2 3">PGLac3</strain>
    </source>
</reference>
<feature type="transmembrane region" description="Helical" evidence="1">
    <location>
        <begin position="241"/>
        <end position="258"/>
    </location>
</feature>